<evidence type="ECO:0000313" key="3">
    <source>
        <dbReference type="Proteomes" id="UP000190460"/>
    </source>
</evidence>
<name>A0A1T4WB77_9GAMM</name>
<dbReference type="SUPFAM" id="SSF54909">
    <property type="entry name" value="Dimeric alpha+beta barrel"/>
    <property type="match status" value="1"/>
</dbReference>
<keyword evidence="2" id="KW-0503">Monooxygenase</keyword>
<accession>A0A1T4WB77</accession>
<dbReference type="InterPro" id="IPR011008">
    <property type="entry name" value="Dimeric_a/b-barrel"/>
</dbReference>
<evidence type="ECO:0000259" key="1">
    <source>
        <dbReference type="PROSITE" id="PS51725"/>
    </source>
</evidence>
<organism evidence="2 3">
    <name type="scientific">Thiothrix eikelboomii</name>
    <dbReference type="NCBI Taxonomy" id="92487"/>
    <lineage>
        <taxon>Bacteria</taxon>
        <taxon>Pseudomonadati</taxon>
        <taxon>Pseudomonadota</taxon>
        <taxon>Gammaproteobacteria</taxon>
        <taxon>Thiotrichales</taxon>
        <taxon>Thiotrichaceae</taxon>
        <taxon>Thiothrix</taxon>
    </lineage>
</organism>
<dbReference type="OrthoDB" id="1494517at2"/>
<dbReference type="RefSeq" id="WP_078921785.1">
    <property type="nucleotide sequence ID" value="NZ_FUYB01000004.1"/>
</dbReference>
<reference evidence="2 3" key="1">
    <citation type="submission" date="2017-02" db="EMBL/GenBank/DDBJ databases">
        <authorList>
            <person name="Peterson S.W."/>
        </authorList>
    </citation>
    <scope>NUCLEOTIDE SEQUENCE [LARGE SCALE GENOMIC DNA]</scope>
    <source>
        <strain evidence="2 3">ATCC 49788</strain>
    </source>
</reference>
<dbReference type="Pfam" id="PF03992">
    <property type="entry name" value="ABM"/>
    <property type="match status" value="1"/>
</dbReference>
<feature type="domain" description="ABM" evidence="1">
    <location>
        <begin position="24"/>
        <end position="114"/>
    </location>
</feature>
<dbReference type="STRING" id="92487.SAMN02745130_01316"/>
<dbReference type="Gene3D" id="3.30.70.100">
    <property type="match status" value="1"/>
</dbReference>
<dbReference type="Proteomes" id="UP000190460">
    <property type="component" value="Unassembled WGS sequence"/>
</dbReference>
<evidence type="ECO:0000313" key="2">
    <source>
        <dbReference type="EMBL" id="SKA73961.1"/>
    </source>
</evidence>
<keyword evidence="2" id="KW-0560">Oxidoreductase</keyword>
<keyword evidence="3" id="KW-1185">Reference proteome</keyword>
<dbReference type="InterPro" id="IPR007138">
    <property type="entry name" value="ABM_dom"/>
</dbReference>
<protein>
    <submittedName>
        <fullName evidence="2">Heme-degrading monooxygenase HmoA</fullName>
    </submittedName>
</protein>
<gene>
    <name evidence="2" type="ORF">SAMN02745130_01316</name>
</gene>
<dbReference type="AlphaFoldDB" id="A0A1T4WB77"/>
<dbReference type="PROSITE" id="PS51725">
    <property type="entry name" value="ABM"/>
    <property type="match status" value="1"/>
</dbReference>
<dbReference type="GO" id="GO:0004497">
    <property type="term" value="F:monooxygenase activity"/>
    <property type="evidence" value="ECO:0007669"/>
    <property type="project" value="UniProtKB-KW"/>
</dbReference>
<proteinExistence type="predicted"/>
<sequence length="128" mass="14341">MLKFKPLDETTPIFQQLDTNLSPVVLVNIFTVAENDIPQLLKAWEHDANWMKRQPGYISTQLHRGIAGSTVFMNYAVWESVSHFKQAFTHPEFQAAIADYPDSVVASPHLFSCVGIPNLCIGEPAELV</sequence>
<dbReference type="EMBL" id="FUYB01000004">
    <property type="protein sequence ID" value="SKA73961.1"/>
    <property type="molecule type" value="Genomic_DNA"/>
</dbReference>